<dbReference type="STRING" id="1437425.CSEC_0701"/>
<dbReference type="PANTHER" id="PTHR13184">
    <property type="entry name" value="37S RIBOSOMAL PROTEIN S22"/>
    <property type="match status" value="1"/>
</dbReference>
<dbReference type="Pfam" id="PF09243">
    <property type="entry name" value="Rsm22"/>
    <property type="match status" value="1"/>
</dbReference>
<dbReference type="GO" id="GO:0032259">
    <property type="term" value="P:methylation"/>
    <property type="evidence" value="ECO:0007669"/>
    <property type="project" value="UniProtKB-KW"/>
</dbReference>
<dbReference type="AlphaFoldDB" id="A0A090D1G2"/>
<sequence>MDKKLQLPDYLVNSIESFCEKIPLKNLKEASVRLSNNYLAGFVNKRLQAPLDHIAYLATRFPATFAACSSVFHQIKLKTDKSFETLLDLGSGPGTVVFAALEYFPSLKKIYIVEQDAFFIEFCKKTLRDHFPHVSLEVLANDIKKTELKEVDLITSSYALNELGEIEFNEIAERVFSIQKDLAVFIEPGTPRGYSLILKLREMAFSKNKFPLAPCPHSLECPLAKTQKWCHFSERLPRSSIHRFLKEARLNFEDEKFSYFAASNIEAAPLLDRIIGHPRKHSGHISFDLCTKEGRATQEIISKRDGTFYKEAKELKWGDCLES</sequence>
<keyword evidence="4" id="KW-0411">Iron-sulfur</keyword>
<dbReference type="GO" id="GO:0046872">
    <property type="term" value="F:metal ion binding"/>
    <property type="evidence" value="ECO:0007669"/>
    <property type="project" value="UniProtKB-KW"/>
</dbReference>
<dbReference type="InterPro" id="IPR052571">
    <property type="entry name" value="Mt_RNA_Methyltransferase"/>
</dbReference>
<comment type="caution">
    <text evidence="5">The sequence shown here is derived from an EMBL/GenBank/DDBJ whole genome shotgun (WGS) entry which is preliminary data.</text>
</comment>
<organism evidence="5 6">
    <name type="scientific">Candidatus Criblamydia sequanensis CRIB-18</name>
    <dbReference type="NCBI Taxonomy" id="1437425"/>
    <lineage>
        <taxon>Bacteria</taxon>
        <taxon>Pseudomonadati</taxon>
        <taxon>Chlamydiota</taxon>
        <taxon>Chlamydiia</taxon>
        <taxon>Parachlamydiales</taxon>
        <taxon>Candidatus Criblamydiaceae</taxon>
        <taxon>Candidatus Criblamydia</taxon>
    </lineage>
</organism>
<dbReference type="PANTHER" id="PTHR13184:SF5">
    <property type="entry name" value="METHYLTRANSFERASE-LIKE PROTEIN 17, MITOCHONDRIAL"/>
    <property type="match status" value="1"/>
</dbReference>
<dbReference type="Gene3D" id="3.40.50.150">
    <property type="entry name" value="Vaccinia Virus protein VP39"/>
    <property type="match status" value="1"/>
</dbReference>
<dbReference type="SUPFAM" id="SSF53335">
    <property type="entry name" value="S-adenosyl-L-methionine-dependent methyltransferases"/>
    <property type="match status" value="1"/>
</dbReference>
<dbReference type="GO" id="GO:0008168">
    <property type="term" value="F:methyltransferase activity"/>
    <property type="evidence" value="ECO:0007669"/>
    <property type="project" value="UniProtKB-KW"/>
</dbReference>
<evidence type="ECO:0000313" key="6">
    <source>
        <dbReference type="Proteomes" id="UP000031552"/>
    </source>
</evidence>
<dbReference type="GO" id="GO:0015935">
    <property type="term" value="C:small ribosomal subunit"/>
    <property type="evidence" value="ECO:0007669"/>
    <property type="project" value="TreeGrafter"/>
</dbReference>
<keyword evidence="1" id="KW-0479">Metal-binding</keyword>
<accession>A0A090D1G2</accession>
<evidence type="ECO:0000256" key="3">
    <source>
        <dbReference type="ARBA" id="ARBA00023004"/>
    </source>
</evidence>
<evidence type="ECO:0000256" key="4">
    <source>
        <dbReference type="ARBA" id="ARBA00023014"/>
    </source>
</evidence>
<dbReference type="EMBL" id="CCEJ010000003">
    <property type="protein sequence ID" value="CDR33533.1"/>
    <property type="molecule type" value="Genomic_DNA"/>
</dbReference>
<keyword evidence="3" id="KW-0408">Iron</keyword>
<gene>
    <name evidence="5" type="ORF">CSEC_0701</name>
</gene>
<dbReference type="GO" id="GO:0051536">
    <property type="term" value="F:iron-sulfur cluster binding"/>
    <property type="evidence" value="ECO:0007669"/>
    <property type="project" value="UniProtKB-KW"/>
</dbReference>
<keyword evidence="5" id="KW-0489">Methyltransferase</keyword>
<dbReference type="OrthoDB" id="9799639at2"/>
<reference evidence="5" key="2">
    <citation type="submission" date="2014-09" db="EMBL/GenBank/DDBJ databases">
        <title>Criblamydia sequanensis harbors a mega-plasmid encoding arsenite resistance.</title>
        <authorList>
            <person name="Bertelli C."/>
            <person name="Goesmann A."/>
            <person name="Greub G."/>
        </authorList>
    </citation>
    <scope>NUCLEOTIDE SEQUENCE [LARGE SCALE GENOMIC DNA]</scope>
    <source>
        <strain evidence="5">CRIB-18</strain>
    </source>
</reference>
<dbReference type="RefSeq" id="WP_041017004.1">
    <property type="nucleotide sequence ID" value="NZ_CCEJ010000003.1"/>
</dbReference>
<dbReference type="Proteomes" id="UP000031552">
    <property type="component" value="Unassembled WGS sequence"/>
</dbReference>
<dbReference type="GO" id="GO:0003735">
    <property type="term" value="F:structural constituent of ribosome"/>
    <property type="evidence" value="ECO:0007669"/>
    <property type="project" value="TreeGrafter"/>
</dbReference>
<keyword evidence="2" id="KW-0809">Transit peptide</keyword>
<keyword evidence="6" id="KW-1185">Reference proteome</keyword>
<dbReference type="eggNOG" id="COG5459">
    <property type="taxonomic scope" value="Bacteria"/>
</dbReference>
<evidence type="ECO:0000256" key="1">
    <source>
        <dbReference type="ARBA" id="ARBA00022723"/>
    </source>
</evidence>
<dbReference type="InterPro" id="IPR015324">
    <property type="entry name" value="Ribosomal_Rsm22-like"/>
</dbReference>
<protein>
    <submittedName>
        <fullName evidence="5">Methyltransferase, Rsm22 family</fullName>
    </submittedName>
</protein>
<keyword evidence="5" id="KW-0808">Transferase</keyword>
<dbReference type="InterPro" id="IPR029063">
    <property type="entry name" value="SAM-dependent_MTases_sf"/>
</dbReference>
<evidence type="ECO:0000313" key="5">
    <source>
        <dbReference type="EMBL" id="CDR33533.1"/>
    </source>
</evidence>
<proteinExistence type="predicted"/>
<dbReference type="CDD" id="cd02440">
    <property type="entry name" value="AdoMet_MTases"/>
    <property type="match status" value="1"/>
</dbReference>
<evidence type="ECO:0000256" key="2">
    <source>
        <dbReference type="ARBA" id="ARBA00022946"/>
    </source>
</evidence>
<reference evidence="5" key="1">
    <citation type="submission" date="2013-12" db="EMBL/GenBank/DDBJ databases">
        <authorList>
            <person name="Linke B."/>
        </authorList>
    </citation>
    <scope>NUCLEOTIDE SEQUENCE [LARGE SCALE GENOMIC DNA]</scope>
    <source>
        <strain evidence="5">CRIB-18</strain>
    </source>
</reference>
<name>A0A090D1G2_9BACT</name>
<dbReference type="GO" id="GO:0006412">
    <property type="term" value="P:translation"/>
    <property type="evidence" value="ECO:0007669"/>
    <property type="project" value="InterPro"/>
</dbReference>